<dbReference type="InterPro" id="IPR027417">
    <property type="entry name" value="P-loop_NTPase"/>
</dbReference>
<dbReference type="GO" id="GO:0005524">
    <property type="term" value="F:ATP binding"/>
    <property type="evidence" value="ECO:0007669"/>
    <property type="project" value="UniProtKB-KW"/>
</dbReference>
<dbReference type="InterPro" id="IPR010914">
    <property type="entry name" value="RsgA_GTPase_dom"/>
</dbReference>
<dbReference type="GO" id="GO:0003924">
    <property type="term" value="F:GTPase activity"/>
    <property type="evidence" value="ECO:0007669"/>
    <property type="project" value="InterPro"/>
</dbReference>
<dbReference type="PANTHER" id="PTHR43790">
    <property type="entry name" value="CARBOHYDRATE TRANSPORT ATP-BINDING PROTEIN MG119-RELATED"/>
    <property type="match status" value="1"/>
</dbReference>
<feature type="non-terminal residue" evidence="5">
    <location>
        <position position="1"/>
    </location>
</feature>
<dbReference type="InterPro" id="IPR050107">
    <property type="entry name" value="ABC_carbohydrate_import_ATPase"/>
</dbReference>
<accession>A0A0F8XKP1</accession>
<organism evidence="5">
    <name type="scientific">marine sediment metagenome</name>
    <dbReference type="NCBI Taxonomy" id="412755"/>
    <lineage>
        <taxon>unclassified sequences</taxon>
        <taxon>metagenomes</taxon>
        <taxon>ecological metagenomes</taxon>
    </lineage>
</organism>
<proteinExistence type="predicted"/>
<dbReference type="GO" id="GO:0005525">
    <property type="term" value="F:GTP binding"/>
    <property type="evidence" value="ECO:0007669"/>
    <property type="project" value="InterPro"/>
</dbReference>
<feature type="non-terminal residue" evidence="5">
    <location>
        <position position="379"/>
    </location>
</feature>
<feature type="domain" description="ABC transporter" evidence="3">
    <location>
        <begin position="159"/>
        <end position="379"/>
    </location>
</feature>
<dbReference type="PROSITE" id="PS50936">
    <property type="entry name" value="ENGC_GTPASE"/>
    <property type="match status" value="1"/>
</dbReference>
<feature type="domain" description="EngC GTPase" evidence="4">
    <location>
        <begin position="113"/>
        <end position="268"/>
    </location>
</feature>
<keyword evidence="2" id="KW-0067">ATP-binding</keyword>
<dbReference type="Gene3D" id="3.40.50.300">
    <property type="entry name" value="P-loop containing nucleotide triphosphate hydrolases"/>
    <property type="match status" value="2"/>
</dbReference>
<dbReference type="InterPro" id="IPR003593">
    <property type="entry name" value="AAA+_ATPase"/>
</dbReference>
<dbReference type="GO" id="GO:0016887">
    <property type="term" value="F:ATP hydrolysis activity"/>
    <property type="evidence" value="ECO:0007669"/>
    <property type="project" value="InterPro"/>
</dbReference>
<dbReference type="PROSITE" id="PS00211">
    <property type="entry name" value="ABC_TRANSPORTER_1"/>
    <property type="match status" value="1"/>
</dbReference>
<evidence type="ECO:0008006" key="6">
    <source>
        <dbReference type="Google" id="ProtNLM"/>
    </source>
</evidence>
<comment type="caution">
    <text evidence="5">The sequence shown here is derived from an EMBL/GenBank/DDBJ whole genome shotgun (WGS) entry which is preliminary data.</text>
</comment>
<dbReference type="SMART" id="SM00382">
    <property type="entry name" value="AAA"/>
    <property type="match status" value="1"/>
</dbReference>
<name>A0A0F8XKP1_9ZZZZ</name>
<dbReference type="Pfam" id="PF00005">
    <property type="entry name" value="ABC_tran"/>
    <property type="match status" value="1"/>
</dbReference>
<dbReference type="PROSITE" id="PS50893">
    <property type="entry name" value="ABC_TRANSPORTER_2"/>
    <property type="match status" value="1"/>
</dbReference>
<gene>
    <name evidence="5" type="ORF">LCGC14_2931640</name>
</gene>
<dbReference type="PANTHER" id="PTHR43790:SF4">
    <property type="entry name" value="GUANOSINE IMPORT ATP-BINDING PROTEIN NUPO"/>
    <property type="match status" value="1"/>
</dbReference>
<evidence type="ECO:0000259" key="4">
    <source>
        <dbReference type="PROSITE" id="PS50936"/>
    </source>
</evidence>
<dbReference type="SUPFAM" id="SSF52540">
    <property type="entry name" value="P-loop containing nucleoside triphosphate hydrolases"/>
    <property type="match status" value="2"/>
</dbReference>
<dbReference type="InterPro" id="IPR017871">
    <property type="entry name" value="ABC_transporter-like_CS"/>
</dbReference>
<evidence type="ECO:0000259" key="3">
    <source>
        <dbReference type="PROSITE" id="PS50893"/>
    </source>
</evidence>
<evidence type="ECO:0000313" key="5">
    <source>
        <dbReference type="EMBL" id="KKK69677.1"/>
    </source>
</evidence>
<protein>
    <recommendedName>
        <fullName evidence="6">ABC transporter domain-containing protein</fullName>
    </recommendedName>
</protein>
<sequence>GEQADRFMAQGMVTCMFRGGASVRIGPDDVLCSIAKTFRAPPGSTPLTVGDEVTVAMTSSQHVSGDRSLDKDRADGVILSRQLRETALSRPPAFRNKRRDQYGDAPAEKVIVANMDVLLIVSAVKRPRSRPGLIDRFCILAERGDMAPIVVFNKIDLGAPDESLLAELSGSEIEVHCCSAQTGEGLATLLSAVEARRCVLAGASGVGKSTLVKIIYGVLHANEGEMLWEGSPVTVADPHAARNLGVGMVFQHFSLFEAMTVLENIALGIEKAPDMRELAERVIEVSTAYGLPLDPGREVHTLSVGERQRIEIVRCLLQNPRLLIMDEPTSVLTPQEVDRLFETLRQLASEGVSILYISHKLDEIKVLCDRATILRAGKV</sequence>
<dbReference type="CDD" id="cd03216">
    <property type="entry name" value="ABC_Carb_Monos_I"/>
    <property type="match status" value="1"/>
</dbReference>
<dbReference type="EMBL" id="LAZR01058537">
    <property type="protein sequence ID" value="KKK69677.1"/>
    <property type="molecule type" value="Genomic_DNA"/>
</dbReference>
<keyword evidence="1" id="KW-0547">Nucleotide-binding</keyword>
<dbReference type="InterPro" id="IPR003439">
    <property type="entry name" value="ABC_transporter-like_ATP-bd"/>
</dbReference>
<reference evidence="5" key="1">
    <citation type="journal article" date="2015" name="Nature">
        <title>Complex archaea that bridge the gap between prokaryotes and eukaryotes.</title>
        <authorList>
            <person name="Spang A."/>
            <person name="Saw J.H."/>
            <person name="Jorgensen S.L."/>
            <person name="Zaremba-Niedzwiedzka K."/>
            <person name="Martijn J."/>
            <person name="Lind A.E."/>
            <person name="van Eijk R."/>
            <person name="Schleper C."/>
            <person name="Guy L."/>
            <person name="Ettema T.J."/>
        </authorList>
    </citation>
    <scope>NUCLEOTIDE SEQUENCE</scope>
</reference>
<dbReference type="AlphaFoldDB" id="A0A0F8XKP1"/>
<evidence type="ECO:0000256" key="1">
    <source>
        <dbReference type="ARBA" id="ARBA00022741"/>
    </source>
</evidence>
<evidence type="ECO:0000256" key="2">
    <source>
        <dbReference type="ARBA" id="ARBA00022840"/>
    </source>
</evidence>